<dbReference type="EMBL" id="ML986490">
    <property type="protein sequence ID" value="KAF2277555.1"/>
    <property type="molecule type" value="Genomic_DNA"/>
</dbReference>
<reference evidence="5" key="1">
    <citation type="journal article" date="2020" name="Stud. Mycol.">
        <title>101 Dothideomycetes genomes: a test case for predicting lifestyles and emergence of pathogens.</title>
        <authorList>
            <person name="Haridas S."/>
            <person name="Albert R."/>
            <person name="Binder M."/>
            <person name="Bloem J."/>
            <person name="Labutti K."/>
            <person name="Salamov A."/>
            <person name="Andreopoulos B."/>
            <person name="Baker S."/>
            <person name="Barry K."/>
            <person name="Bills G."/>
            <person name="Bluhm B."/>
            <person name="Cannon C."/>
            <person name="Castanera R."/>
            <person name="Culley D."/>
            <person name="Daum C."/>
            <person name="Ezra D."/>
            <person name="Gonzalez J."/>
            <person name="Henrissat B."/>
            <person name="Kuo A."/>
            <person name="Liang C."/>
            <person name="Lipzen A."/>
            <person name="Lutzoni F."/>
            <person name="Magnuson J."/>
            <person name="Mondo S."/>
            <person name="Nolan M."/>
            <person name="Ohm R."/>
            <person name="Pangilinan J."/>
            <person name="Park H.-J."/>
            <person name="Ramirez L."/>
            <person name="Alfaro M."/>
            <person name="Sun H."/>
            <person name="Tritt A."/>
            <person name="Yoshinaga Y."/>
            <person name="Zwiers L.-H."/>
            <person name="Turgeon B."/>
            <person name="Goodwin S."/>
            <person name="Spatafora J."/>
            <person name="Crous P."/>
            <person name="Grigoriev I."/>
        </authorList>
    </citation>
    <scope>NUCLEOTIDE SEQUENCE</scope>
    <source>
        <strain evidence="5">CBS 379.55</strain>
    </source>
</reference>
<gene>
    <name evidence="5" type="ORF">EI97DRAFT_297377</name>
</gene>
<accession>A0A6A6JMV3</accession>
<feature type="chain" id="PRO_5025455082" evidence="2">
    <location>
        <begin position="20"/>
        <end position="792"/>
    </location>
</feature>
<dbReference type="Gene3D" id="3.90.226.10">
    <property type="entry name" value="2-enoyl-CoA Hydratase, Chain A, domain 1"/>
    <property type="match status" value="1"/>
</dbReference>
<dbReference type="PANTHER" id="PTHR37049">
    <property type="entry name" value="PEPTIDASE S41 FAMILY PROTEIN"/>
    <property type="match status" value="1"/>
</dbReference>
<dbReference type="InterPro" id="IPR052766">
    <property type="entry name" value="S41A_metabolite_peptidase"/>
</dbReference>
<dbReference type="AlphaFoldDB" id="A0A6A6JMV3"/>
<feature type="region of interest" description="Disordered" evidence="1">
    <location>
        <begin position="739"/>
        <end position="771"/>
    </location>
</feature>
<dbReference type="Pfam" id="PF03572">
    <property type="entry name" value="Peptidase_S41"/>
    <property type="match status" value="1"/>
</dbReference>
<feature type="signal peptide" evidence="2">
    <location>
        <begin position="1"/>
        <end position="19"/>
    </location>
</feature>
<dbReference type="GO" id="GO:0006508">
    <property type="term" value="P:proteolysis"/>
    <property type="evidence" value="ECO:0007669"/>
    <property type="project" value="InterPro"/>
</dbReference>
<feature type="domain" description="Tail specific protease" evidence="3">
    <location>
        <begin position="384"/>
        <end position="607"/>
    </location>
</feature>
<dbReference type="GeneID" id="54547670"/>
<evidence type="ECO:0000256" key="1">
    <source>
        <dbReference type="SAM" id="MobiDB-lite"/>
    </source>
</evidence>
<evidence type="ECO:0000259" key="4">
    <source>
        <dbReference type="Pfam" id="PF23658"/>
    </source>
</evidence>
<evidence type="ECO:0000313" key="5">
    <source>
        <dbReference type="EMBL" id="KAF2277555.1"/>
    </source>
</evidence>
<dbReference type="GO" id="GO:0008236">
    <property type="term" value="F:serine-type peptidase activity"/>
    <property type="evidence" value="ECO:0007669"/>
    <property type="project" value="InterPro"/>
</dbReference>
<dbReference type="InterPro" id="IPR005151">
    <property type="entry name" value="Tail-specific_protease"/>
</dbReference>
<dbReference type="RefSeq" id="XP_033655094.1">
    <property type="nucleotide sequence ID" value="XM_033794495.1"/>
</dbReference>
<sequence length="792" mass="86219">MIHLSIYFLVLIIPVPAFARIQNYLYGIPRGFNPDASHQAEIELPTVITNASSGETSNSITPAVPGSPVSAEPCAVISSILAGLPTGARKIVPAELGLQCLQSVPIDTANNVQLIEELKLYVAWQSNLAYLKNPPADYTEAPVDLIEEMGTIQNRLQSGFYKNEYEFQMDLSSLFNKAYDNHLSWQPDILAAAMQFQTAPGTELVSVSQDARELPQVFTYRDIQSVQQDPSFQPSPVQTINGRNVGEYLFDVARQAGFHDADARWNALFPNQAITSTGVSFLGSFRAGLYQGSNTTLAFANGTESTTMNVAAVFGNFTGIENGRNFAERFCQGLPVTPGISPTATSSAGDNSPAPSPIGYPNPVLVHPNISLSGYFMDADYGDIAVLCIPSYDSPDVKIFQDLLREFIARCKENGKSKLVIDLRGNGGGNAILGYDTFKQLFPQAEPFGGTRFRAHDALEDVGRMTEEFAAGRTYAQSNRTAFVEYFADMTENDVILFTSPFNFNLQLDVDQLDFASWDGMYGPEQSNGDQHTRTTRYNFSDEASYAQPGFYISGHGSLAQDAAAEQPFQSGNIIMLHDGMCSSTCAILSELLKNQGGVRSIVVGGQARTGPMQAIGGTKGAQSFEWDDIRIRTQMAFFLGSPEQQAQWNQTALGRTAFATQIFKRSAYFGDRPAGGINLRDNLRKDDPSQTPLEFIYEAADCRMFYTAEMINDVTNVWKGAVDRMFKGEQGMKLCVDGSTGHKSSVTGGGQWRSGEVPAEPKERGRQGAAGRISSPLVLSAVVGVMVSLCL</sequence>
<dbReference type="OrthoDB" id="27214at2759"/>
<keyword evidence="2" id="KW-0732">Signal</keyword>
<dbReference type="PANTHER" id="PTHR37049:SF4">
    <property type="entry name" value="RHODANESE DOMAIN-CONTAINING PROTEIN"/>
    <property type="match status" value="1"/>
</dbReference>
<keyword evidence="6" id="KW-1185">Reference proteome</keyword>
<dbReference type="InterPro" id="IPR029045">
    <property type="entry name" value="ClpP/crotonase-like_dom_sf"/>
</dbReference>
<proteinExistence type="predicted"/>
<name>A0A6A6JMV3_WESOR</name>
<dbReference type="Pfam" id="PF23658">
    <property type="entry name" value="PDZ_CPAF_rel"/>
    <property type="match status" value="1"/>
</dbReference>
<organism evidence="5 6">
    <name type="scientific">Westerdykella ornata</name>
    <dbReference type="NCBI Taxonomy" id="318751"/>
    <lineage>
        <taxon>Eukaryota</taxon>
        <taxon>Fungi</taxon>
        <taxon>Dikarya</taxon>
        <taxon>Ascomycota</taxon>
        <taxon>Pezizomycotina</taxon>
        <taxon>Dothideomycetes</taxon>
        <taxon>Pleosporomycetidae</taxon>
        <taxon>Pleosporales</taxon>
        <taxon>Sporormiaceae</taxon>
        <taxon>Westerdykella</taxon>
    </lineage>
</organism>
<dbReference type="Proteomes" id="UP000800097">
    <property type="component" value="Unassembled WGS sequence"/>
</dbReference>
<protein>
    <submittedName>
        <fullName evidence="5">Uncharacterized protein</fullName>
    </submittedName>
</protein>
<evidence type="ECO:0000313" key="6">
    <source>
        <dbReference type="Proteomes" id="UP000800097"/>
    </source>
</evidence>
<dbReference type="InterPro" id="IPR056186">
    <property type="entry name" value="PDZ_CPAF-rel"/>
</dbReference>
<evidence type="ECO:0000256" key="2">
    <source>
        <dbReference type="SAM" id="SignalP"/>
    </source>
</evidence>
<feature type="domain" description="CPAF-like PDZ" evidence="4">
    <location>
        <begin position="202"/>
        <end position="318"/>
    </location>
</feature>
<evidence type="ECO:0000259" key="3">
    <source>
        <dbReference type="Pfam" id="PF03572"/>
    </source>
</evidence>
<dbReference type="SUPFAM" id="SSF52096">
    <property type="entry name" value="ClpP/crotonase"/>
    <property type="match status" value="1"/>
</dbReference>